<organism evidence="2 3">
    <name type="scientific">Psilocybe cf. subviscida</name>
    <dbReference type="NCBI Taxonomy" id="2480587"/>
    <lineage>
        <taxon>Eukaryota</taxon>
        <taxon>Fungi</taxon>
        <taxon>Dikarya</taxon>
        <taxon>Basidiomycota</taxon>
        <taxon>Agaricomycotina</taxon>
        <taxon>Agaricomycetes</taxon>
        <taxon>Agaricomycetidae</taxon>
        <taxon>Agaricales</taxon>
        <taxon>Agaricineae</taxon>
        <taxon>Strophariaceae</taxon>
        <taxon>Psilocybe</taxon>
    </lineage>
</organism>
<dbReference type="Proteomes" id="UP000567179">
    <property type="component" value="Unassembled WGS sequence"/>
</dbReference>
<evidence type="ECO:0000313" key="3">
    <source>
        <dbReference type="Proteomes" id="UP000567179"/>
    </source>
</evidence>
<accession>A0A8H5F677</accession>
<evidence type="ECO:0000313" key="2">
    <source>
        <dbReference type="EMBL" id="KAF5325196.1"/>
    </source>
</evidence>
<reference evidence="2 3" key="1">
    <citation type="journal article" date="2020" name="ISME J.">
        <title>Uncovering the hidden diversity of litter-decomposition mechanisms in mushroom-forming fungi.</title>
        <authorList>
            <person name="Floudas D."/>
            <person name="Bentzer J."/>
            <person name="Ahren D."/>
            <person name="Johansson T."/>
            <person name="Persson P."/>
            <person name="Tunlid A."/>
        </authorList>
    </citation>
    <scope>NUCLEOTIDE SEQUENCE [LARGE SCALE GENOMIC DNA]</scope>
    <source>
        <strain evidence="2 3">CBS 101986</strain>
    </source>
</reference>
<dbReference type="PANTHER" id="PTHR33266">
    <property type="entry name" value="CHROMOSOME 15, WHOLE GENOME SHOTGUN SEQUENCE"/>
    <property type="match status" value="1"/>
</dbReference>
<keyword evidence="3" id="KW-1185">Reference proteome</keyword>
<feature type="compositionally biased region" description="Basic residues" evidence="1">
    <location>
        <begin position="831"/>
        <end position="844"/>
    </location>
</feature>
<protein>
    <submittedName>
        <fullName evidence="2">Uncharacterized protein</fullName>
    </submittedName>
</protein>
<dbReference type="EMBL" id="JAACJJ010000015">
    <property type="protein sequence ID" value="KAF5325196.1"/>
    <property type="molecule type" value="Genomic_DNA"/>
</dbReference>
<dbReference type="AlphaFoldDB" id="A0A8H5F677"/>
<evidence type="ECO:0000256" key="1">
    <source>
        <dbReference type="SAM" id="MobiDB-lite"/>
    </source>
</evidence>
<comment type="caution">
    <text evidence="2">The sequence shown here is derived from an EMBL/GenBank/DDBJ whole genome shotgun (WGS) entry which is preliminary data.</text>
</comment>
<name>A0A8H5F677_9AGAR</name>
<sequence>MQTSGSSVPSTEKDAISDYLFQTLVKGNDCARPTQACDTAQIDLAEQGLRVSPDVFTQSHPLVQKIILRSGVHALISVLGCKCEGPTLTKLVNDLSPKLEEVFNGQVETLRPLLDILIEQGIYPDPDLPSSRPTGLSMNIADSKRAWGQVYQGTAHTILLQNIQISYRPRSVYANSGSIIQSSGYGKSRTVDEMALLIPTIPMNIRAEIEAKEGAFPPADPKLIQIFNGVGKSSNPVARLLFFFEKLFGLVRDLARGYQEKKEDVTTGLYKYFNDQEKRAEFYTKLWEVMRENPVRGQSVAAVFELNMSIQESNGGTTETIKAFKGLAKCLPQTEEPVKMVVYIDEAHNLAPQNAKGQSMFDHVLKATAELSLSSAGVFFLFLSTSSRLEVLASQAALSSSARFRAACDDLVAPFTEMPFDCHPTLVKDRIRPGLQLEDIQKFSFATRFGRPLFWAYYETALGAKGKDEEVAHVGTLRMAQGKLVANTPLSRPLGDPGRFAILDTLLNLEYDPLRIHIHELASTMVASYMRTVYSVPPSRAYMHTGYPSEPVLAEAALSLINSDRTQKMLGRDPDTDDSSLLGPLLSLYRTLDANLGGAIDKGERGENIGKMILLQAYTAAVTKCRKLEPHQQFWGEGCSVVSFLSELTGDDFRRDVLISTPDNIRGGLPLEETFKKSWVRFTHFARAADDSAMTSDVSMIAFVRGMAMIGWNSQKVVDVNIPILLDRDKPITESNMSSVLVQFKVRSARTARDKVAVSEEEIKYFPPPESIRDAFADPNVLDDGREEYDTRPYISLVMELGIVQPSDNGGIRPMVVHLLDNPHIKPSASKNKRKPTTSARKRKPEPSVSEVLASSPPTPTSEPSAGDIHPRYSLFYYGCSHKVYQCIRDTEEEACKALLRIPTVFNDRPLGRPIDPVLQMKPFWSAGQNSYSWFENAYVNPGHLDNEPEDHVLVGKRMDVDQDPDAMDQSV</sequence>
<proteinExistence type="predicted"/>
<dbReference type="PANTHER" id="PTHR33266:SF1">
    <property type="entry name" value="F-BOX DOMAIN-CONTAINING PROTEIN"/>
    <property type="match status" value="1"/>
</dbReference>
<gene>
    <name evidence="2" type="ORF">D9619_009759</name>
</gene>
<dbReference type="OrthoDB" id="3270019at2759"/>
<feature type="region of interest" description="Disordered" evidence="1">
    <location>
        <begin position="823"/>
        <end position="867"/>
    </location>
</feature>